<organism evidence="4 5">
    <name type="scientific">Paraglaciecola aquimarina</name>
    <dbReference type="NCBI Taxonomy" id="1235557"/>
    <lineage>
        <taxon>Bacteria</taxon>
        <taxon>Pseudomonadati</taxon>
        <taxon>Pseudomonadota</taxon>
        <taxon>Gammaproteobacteria</taxon>
        <taxon>Alteromonadales</taxon>
        <taxon>Alteromonadaceae</taxon>
        <taxon>Paraglaciecola</taxon>
    </lineage>
</organism>
<dbReference type="EMBL" id="JAWDIO010000002">
    <property type="protein sequence ID" value="MDU0353133.1"/>
    <property type="molecule type" value="Genomic_DNA"/>
</dbReference>
<dbReference type="RefSeq" id="WP_316024826.1">
    <property type="nucleotide sequence ID" value="NZ_JAWDIO010000002.1"/>
</dbReference>
<dbReference type="PANTHER" id="PTHR44591">
    <property type="entry name" value="STRESS RESPONSE REGULATOR PROTEIN 1"/>
    <property type="match status" value="1"/>
</dbReference>
<dbReference type="InterPro" id="IPR050595">
    <property type="entry name" value="Bact_response_regulator"/>
</dbReference>
<dbReference type="Pfam" id="PF00072">
    <property type="entry name" value="Response_reg"/>
    <property type="match status" value="1"/>
</dbReference>
<evidence type="ECO:0000313" key="4">
    <source>
        <dbReference type="EMBL" id="MDU0353133.1"/>
    </source>
</evidence>
<keyword evidence="5" id="KW-1185">Reference proteome</keyword>
<feature type="domain" description="Response regulatory" evidence="3">
    <location>
        <begin position="6"/>
        <end position="122"/>
    </location>
</feature>
<sequence>MNTEITIYLLEDNEDDVYLFKQIINTDDSCKYTTIVFDSVAGIERTLQNIIPDLLIVDLNIPESFGLQTLRDVKEVSQDIPIIVLTGSDETLGLQAIQLGAQDYLLKGEIHPQALKEQLDLPESEAFCMQHLKN</sequence>
<reference evidence="4 5" key="1">
    <citation type="submission" date="2023-10" db="EMBL/GenBank/DDBJ databases">
        <title>Glaciecola aquimarina strain GGW-M5 nov., isolated from a coastal seawater.</title>
        <authorList>
            <person name="Bayburt H."/>
            <person name="Kim J.M."/>
            <person name="Choi B.J."/>
            <person name="Jeon C.O."/>
        </authorList>
    </citation>
    <scope>NUCLEOTIDE SEQUENCE [LARGE SCALE GENOMIC DNA]</scope>
    <source>
        <strain evidence="4 5">KCTC 32108</strain>
    </source>
</reference>
<dbReference type="Gene3D" id="3.40.50.2300">
    <property type="match status" value="1"/>
</dbReference>
<comment type="caution">
    <text evidence="4">The sequence shown here is derived from an EMBL/GenBank/DDBJ whole genome shotgun (WGS) entry which is preliminary data.</text>
</comment>
<dbReference type="PANTHER" id="PTHR44591:SF3">
    <property type="entry name" value="RESPONSE REGULATORY DOMAIN-CONTAINING PROTEIN"/>
    <property type="match status" value="1"/>
</dbReference>
<dbReference type="SMART" id="SM00448">
    <property type="entry name" value="REC"/>
    <property type="match status" value="1"/>
</dbReference>
<dbReference type="InterPro" id="IPR011006">
    <property type="entry name" value="CheY-like_superfamily"/>
</dbReference>
<protein>
    <submittedName>
        <fullName evidence="4">Response regulator</fullName>
    </submittedName>
</protein>
<accession>A0ABU3ST25</accession>
<dbReference type="InterPro" id="IPR001789">
    <property type="entry name" value="Sig_transdc_resp-reg_receiver"/>
</dbReference>
<dbReference type="CDD" id="cd00156">
    <property type="entry name" value="REC"/>
    <property type="match status" value="1"/>
</dbReference>
<evidence type="ECO:0000256" key="2">
    <source>
        <dbReference type="PROSITE-ProRule" id="PRU00169"/>
    </source>
</evidence>
<keyword evidence="1 2" id="KW-0597">Phosphoprotein</keyword>
<name>A0ABU3ST25_9ALTE</name>
<feature type="modified residue" description="4-aspartylphosphate" evidence="2">
    <location>
        <position position="58"/>
    </location>
</feature>
<evidence type="ECO:0000256" key="1">
    <source>
        <dbReference type="ARBA" id="ARBA00022553"/>
    </source>
</evidence>
<dbReference type="SUPFAM" id="SSF52172">
    <property type="entry name" value="CheY-like"/>
    <property type="match status" value="1"/>
</dbReference>
<dbReference type="PROSITE" id="PS50110">
    <property type="entry name" value="RESPONSE_REGULATORY"/>
    <property type="match status" value="1"/>
</dbReference>
<evidence type="ECO:0000259" key="3">
    <source>
        <dbReference type="PROSITE" id="PS50110"/>
    </source>
</evidence>
<dbReference type="Proteomes" id="UP001247805">
    <property type="component" value="Unassembled WGS sequence"/>
</dbReference>
<gene>
    <name evidence="4" type="ORF">RS130_03580</name>
</gene>
<evidence type="ECO:0000313" key="5">
    <source>
        <dbReference type="Proteomes" id="UP001247805"/>
    </source>
</evidence>
<proteinExistence type="predicted"/>